<comment type="caution">
    <text evidence="2">The sequence shown here is derived from an EMBL/GenBank/DDBJ whole genome shotgun (WGS) entry which is preliminary data.</text>
</comment>
<evidence type="ECO:0000313" key="3">
    <source>
        <dbReference type="Proteomes" id="UP000679725"/>
    </source>
</evidence>
<feature type="signal peptide" evidence="1">
    <location>
        <begin position="1"/>
        <end position="22"/>
    </location>
</feature>
<keyword evidence="3" id="KW-1185">Reference proteome</keyword>
<name>A0ABM8UQR4_9BACT</name>
<feature type="chain" id="PRO_5047199310" evidence="1">
    <location>
        <begin position="23"/>
        <end position="138"/>
    </location>
</feature>
<organism evidence="2 3">
    <name type="scientific">Dyadobacter linearis</name>
    <dbReference type="NCBI Taxonomy" id="2823330"/>
    <lineage>
        <taxon>Bacteria</taxon>
        <taxon>Pseudomonadati</taxon>
        <taxon>Bacteroidota</taxon>
        <taxon>Cytophagia</taxon>
        <taxon>Cytophagales</taxon>
        <taxon>Spirosomataceae</taxon>
        <taxon>Dyadobacter</taxon>
    </lineage>
</organism>
<keyword evidence="1" id="KW-0732">Signal</keyword>
<evidence type="ECO:0000313" key="2">
    <source>
        <dbReference type="EMBL" id="CAG5069850.1"/>
    </source>
</evidence>
<sequence>MIKRTFVLFFCLVHVLVSPVFAERTVSSCKLEAGAGTFSIHENQDTKEKDIVLEDDTIRKNLTIVRADEFEWQESLNDLLRHRHSSFRFLTIVDQASPEYNITIFPKTVRESVTLPIISRSTFVLPGYYSFLHRLCPF</sequence>
<proteinExistence type="predicted"/>
<dbReference type="EMBL" id="CAJRAU010000003">
    <property type="protein sequence ID" value="CAG5069850.1"/>
    <property type="molecule type" value="Genomic_DNA"/>
</dbReference>
<protein>
    <submittedName>
        <fullName evidence="2">Uncharacterized protein</fullName>
    </submittedName>
</protein>
<dbReference type="RefSeq" id="WP_215233929.1">
    <property type="nucleotide sequence ID" value="NZ_CAJRAU010000003.1"/>
</dbReference>
<evidence type="ECO:0000256" key="1">
    <source>
        <dbReference type="SAM" id="SignalP"/>
    </source>
</evidence>
<accession>A0ABM8UQR4</accession>
<dbReference type="Proteomes" id="UP000679725">
    <property type="component" value="Unassembled WGS sequence"/>
</dbReference>
<reference evidence="2 3" key="1">
    <citation type="submission" date="2021-04" db="EMBL/GenBank/DDBJ databases">
        <authorList>
            <person name="Rodrigo-Torres L."/>
            <person name="Arahal R. D."/>
            <person name="Lucena T."/>
        </authorList>
    </citation>
    <scope>NUCLEOTIDE SEQUENCE [LARGE SCALE GENOMIC DNA]</scope>
    <source>
        <strain evidence="2 3">CECT 9623</strain>
    </source>
</reference>
<gene>
    <name evidence="2" type="ORF">DYBT9623_02587</name>
</gene>